<dbReference type="Proteomes" id="UP000003692">
    <property type="component" value="Unassembled WGS sequence"/>
</dbReference>
<reference evidence="1 2" key="1">
    <citation type="submission" date="2010-02" db="EMBL/GenBank/DDBJ databases">
        <authorList>
            <person name="Weinstock G."/>
            <person name="Sodergren E."/>
            <person name="Clifton S."/>
            <person name="Fulton L."/>
            <person name="Fulton B."/>
            <person name="Courtney L."/>
            <person name="Fronick C."/>
            <person name="Harrison M."/>
            <person name="Strong C."/>
            <person name="Farmer C."/>
            <person name="Delahaunty K."/>
            <person name="Markovic C."/>
            <person name="Hall O."/>
            <person name="Minx P."/>
            <person name="Tomlinson C."/>
            <person name="Mitreva M."/>
            <person name="Nelson J."/>
            <person name="Hou S."/>
            <person name="Wollam A."/>
            <person name="Pepin K.H."/>
            <person name="Johnson M."/>
            <person name="Bhonagiri V."/>
            <person name="Zhang X."/>
            <person name="Suruliraj S."/>
            <person name="Warren W."/>
            <person name="Chinwalla A."/>
            <person name="Mardis E.R."/>
            <person name="Wilson R.K."/>
        </authorList>
    </citation>
    <scope>NUCLEOTIDE SEQUENCE [LARGE SCALE GENOMIC DNA]</scope>
    <source>
        <strain evidence="1 2">ATCC 23685</strain>
    </source>
</reference>
<proteinExistence type="predicted"/>
<dbReference type="HOGENOM" id="CLU_3308813_0_0_6"/>
<dbReference type="EMBL" id="ADGK01000275">
    <property type="protein sequence ID" value="EFE21584.1"/>
    <property type="molecule type" value="Genomic_DNA"/>
</dbReference>
<evidence type="ECO:0000313" key="1">
    <source>
        <dbReference type="EMBL" id="EFE21584.1"/>
    </source>
</evidence>
<accession>D4F9H6</accession>
<name>D4F9H6_EDWTA</name>
<comment type="caution">
    <text evidence="1">The sequence shown here is derived from an EMBL/GenBank/DDBJ whole genome shotgun (WGS) entry which is preliminary data.</text>
</comment>
<sequence length="48" mass="5608">MLNAAQAVVRFRLQSSQTAAHYMFTEDKEEKITALQYKISHYHARARP</sequence>
<evidence type="ECO:0000313" key="2">
    <source>
        <dbReference type="Proteomes" id="UP000003692"/>
    </source>
</evidence>
<protein>
    <submittedName>
        <fullName evidence="1">Uncharacterized protein</fullName>
    </submittedName>
</protein>
<gene>
    <name evidence="1" type="ORF">EDWATA_03434</name>
</gene>
<dbReference type="AlphaFoldDB" id="D4F9H6"/>
<organism evidence="1 2">
    <name type="scientific">Edwardsiella tarda ATCC 23685</name>
    <dbReference type="NCBI Taxonomy" id="500638"/>
    <lineage>
        <taxon>Bacteria</taxon>
        <taxon>Pseudomonadati</taxon>
        <taxon>Pseudomonadota</taxon>
        <taxon>Gammaproteobacteria</taxon>
        <taxon>Enterobacterales</taxon>
        <taxon>Hafniaceae</taxon>
        <taxon>Edwardsiella</taxon>
    </lineage>
</organism>